<organism evidence="1 2">
    <name type="scientific">Modicella reniformis</name>
    <dbReference type="NCBI Taxonomy" id="1440133"/>
    <lineage>
        <taxon>Eukaryota</taxon>
        <taxon>Fungi</taxon>
        <taxon>Fungi incertae sedis</taxon>
        <taxon>Mucoromycota</taxon>
        <taxon>Mortierellomycotina</taxon>
        <taxon>Mortierellomycetes</taxon>
        <taxon>Mortierellales</taxon>
        <taxon>Mortierellaceae</taxon>
        <taxon>Modicella</taxon>
    </lineage>
</organism>
<accession>A0A9P6IQX0</accession>
<evidence type="ECO:0000313" key="1">
    <source>
        <dbReference type="EMBL" id="KAF9944655.1"/>
    </source>
</evidence>
<dbReference type="EMBL" id="JAAAHW010008286">
    <property type="protein sequence ID" value="KAF9944655.1"/>
    <property type="molecule type" value="Genomic_DNA"/>
</dbReference>
<comment type="caution">
    <text evidence="1">The sequence shown here is derived from an EMBL/GenBank/DDBJ whole genome shotgun (WGS) entry which is preliminary data.</text>
</comment>
<feature type="non-terminal residue" evidence="1">
    <location>
        <position position="1"/>
    </location>
</feature>
<proteinExistence type="predicted"/>
<feature type="non-terminal residue" evidence="1">
    <location>
        <position position="96"/>
    </location>
</feature>
<reference evidence="1" key="1">
    <citation type="journal article" date="2020" name="Fungal Divers.">
        <title>Resolving the Mortierellaceae phylogeny through synthesis of multi-gene phylogenetics and phylogenomics.</title>
        <authorList>
            <person name="Vandepol N."/>
            <person name="Liber J."/>
            <person name="Desiro A."/>
            <person name="Na H."/>
            <person name="Kennedy M."/>
            <person name="Barry K."/>
            <person name="Grigoriev I.V."/>
            <person name="Miller A.N."/>
            <person name="O'Donnell K."/>
            <person name="Stajich J.E."/>
            <person name="Bonito G."/>
        </authorList>
    </citation>
    <scope>NUCLEOTIDE SEQUENCE</scope>
    <source>
        <strain evidence="1">MES-2147</strain>
    </source>
</reference>
<sequence length="96" mass="11190">VLAFGAFAAGIMDYMKALKELGKTIKEMETPIRTIYTKLNDNIHSLELLKGHNTDITSHNYPEDIRQRQYEHAQQEACRIDEACQEIRRYSLDFDL</sequence>
<keyword evidence="2" id="KW-1185">Reference proteome</keyword>
<dbReference type="Proteomes" id="UP000749646">
    <property type="component" value="Unassembled WGS sequence"/>
</dbReference>
<name>A0A9P6IQX0_9FUNG</name>
<evidence type="ECO:0000313" key="2">
    <source>
        <dbReference type="Proteomes" id="UP000749646"/>
    </source>
</evidence>
<gene>
    <name evidence="1" type="ORF">BGZ65_011757</name>
</gene>
<dbReference type="AlphaFoldDB" id="A0A9P6IQX0"/>
<protein>
    <submittedName>
        <fullName evidence="1">Uncharacterized protein</fullName>
    </submittedName>
</protein>